<evidence type="ECO:0000313" key="2">
    <source>
        <dbReference type="EMBL" id="GAA4337617.1"/>
    </source>
</evidence>
<dbReference type="Pfam" id="PF03372">
    <property type="entry name" value="Exo_endo_phos"/>
    <property type="match status" value="1"/>
</dbReference>
<dbReference type="PANTHER" id="PTHR14859:SF1">
    <property type="entry name" value="PGAP2-INTERACTING PROTEIN"/>
    <property type="match status" value="1"/>
</dbReference>
<reference evidence="3" key="1">
    <citation type="journal article" date="2019" name="Int. J. Syst. Evol. Microbiol.">
        <title>The Global Catalogue of Microorganisms (GCM) 10K type strain sequencing project: providing services to taxonomists for standard genome sequencing and annotation.</title>
        <authorList>
            <consortium name="The Broad Institute Genomics Platform"/>
            <consortium name="The Broad Institute Genome Sequencing Center for Infectious Disease"/>
            <person name="Wu L."/>
            <person name="Ma J."/>
        </authorList>
    </citation>
    <scope>NUCLEOTIDE SEQUENCE [LARGE SCALE GENOMIC DNA]</scope>
    <source>
        <strain evidence="3">JCM 17666</strain>
    </source>
</reference>
<dbReference type="InterPro" id="IPR005135">
    <property type="entry name" value="Endo/exonuclease/phosphatase"/>
</dbReference>
<dbReference type="Proteomes" id="UP001501671">
    <property type="component" value="Unassembled WGS sequence"/>
</dbReference>
<feature type="domain" description="Endonuclease/exonuclease/phosphatase" evidence="1">
    <location>
        <begin position="7"/>
        <end position="279"/>
    </location>
</feature>
<dbReference type="GO" id="GO:0004519">
    <property type="term" value="F:endonuclease activity"/>
    <property type="evidence" value="ECO:0007669"/>
    <property type="project" value="UniProtKB-KW"/>
</dbReference>
<proteinExistence type="predicted"/>
<organism evidence="2 3">
    <name type="scientific">Pigmentiphaga soli</name>
    <dbReference type="NCBI Taxonomy" id="1007095"/>
    <lineage>
        <taxon>Bacteria</taxon>
        <taxon>Pseudomonadati</taxon>
        <taxon>Pseudomonadota</taxon>
        <taxon>Betaproteobacteria</taxon>
        <taxon>Burkholderiales</taxon>
        <taxon>Alcaligenaceae</taxon>
        <taxon>Pigmentiphaga</taxon>
    </lineage>
</organism>
<comment type="caution">
    <text evidence="2">The sequence shown here is derived from an EMBL/GenBank/DDBJ whole genome shotgun (WGS) entry which is preliminary data.</text>
</comment>
<keyword evidence="2" id="KW-0540">Nuclease</keyword>
<name>A0ABP8HE13_9BURK</name>
<keyword evidence="3" id="KW-1185">Reference proteome</keyword>
<keyword evidence="2" id="KW-0255">Endonuclease</keyword>
<keyword evidence="2" id="KW-0378">Hydrolase</keyword>
<evidence type="ECO:0000313" key="3">
    <source>
        <dbReference type="Proteomes" id="UP001501671"/>
    </source>
</evidence>
<accession>A0ABP8HE13</accession>
<protein>
    <submittedName>
        <fullName evidence="2">Endonuclease/exonuclease/phosphatase family protein</fullName>
    </submittedName>
</protein>
<dbReference type="InterPro" id="IPR051916">
    <property type="entry name" value="GPI-anchor_lipid_remodeler"/>
</dbReference>
<sequence>MGSLRIVSYNIHKGRSALGGRESLHELRLGLHGLRADLVFLQEVQGRNDKRGTLHEQHEVLAAALRLEAAYGRNAVYRHTDHGNALLSRFPIVSHVNEDISDHAMEQRGILHACIDIDNRIVHCFVVHFGLFAGSRVRQAAALIARIESEVPAGAPVLIAGDFNDWNNVLSGILVRRLDLHEVFATAPLRGDLEPRPRMSVRALGQAFRNRDLSMLRPPLVSAAPLRIGLGDRALTPRPPRTFPVVFPWLRLDRIYQRGFSVRRASVLQGRPWTRLSDHAPLLAELELP</sequence>
<evidence type="ECO:0000259" key="1">
    <source>
        <dbReference type="Pfam" id="PF03372"/>
    </source>
</evidence>
<dbReference type="PANTHER" id="PTHR14859">
    <property type="entry name" value="CALCOFLUOR WHITE HYPERSENSITIVE PROTEIN PRECURSOR"/>
    <property type="match status" value="1"/>
</dbReference>
<dbReference type="RefSeq" id="WP_345251021.1">
    <property type="nucleotide sequence ID" value="NZ_BAABFO010000017.1"/>
</dbReference>
<gene>
    <name evidence="2" type="ORF">GCM10023144_33560</name>
</gene>
<dbReference type="InterPro" id="IPR036691">
    <property type="entry name" value="Endo/exonu/phosph_ase_sf"/>
</dbReference>
<dbReference type="EMBL" id="BAABFO010000017">
    <property type="protein sequence ID" value="GAA4337617.1"/>
    <property type="molecule type" value="Genomic_DNA"/>
</dbReference>
<dbReference type="Gene3D" id="3.60.10.10">
    <property type="entry name" value="Endonuclease/exonuclease/phosphatase"/>
    <property type="match status" value="1"/>
</dbReference>
<dbReference type="SUPFAM" id="SSF56219">
    <property type="entry name" value="DNase I-like"/>
    <property type="match status" value="1"/>
</dbReference>